<proteinExistence type="predicted"/>
<dbReference type="EMBL" id="UZAN01012715">
    <property type="protein sequence ID" value="VDP43755.1"/>
    <property type="molecule type" value="Genomic_DNA"/>
</dbReference>
<evidence type="ECO:0000313" key="2">
    <source>
        <dbReference type="Proteomes" id="UP000272942"/>
    </source>
</evidence>
<evidence type="ECO:0000313" key="1">
    <source>
        <dbReference type="EMBL" id="VDP43755.1"/>
    </source>
</evidence>
<keyword evidence="2" id="KW-1185">Reference proteome</keyword>
<protein>
    <submittedName>
        <fullName evidence="1">Uncharacterized protein</fullName>
    </submittedName>
</protein>
<organism evidence="1 2">
    <name type="scientific">Echinostoma caproni</name>
    <dbReference type="NCBI Taxonomy" id="27848"/>
    <lineage>
        <taxon>Eukaryota</taxon>
        <taxon>Metazoa</taxon>
        <taxon>Spiralia</taxon>
        <taxon>Lophotrochozoa</taxon>
        <taxon>Platyhelminthes</taxon>
        <taxon>Trematoda</taxon>
        <taxon>Digenea</taxon>
        <taxon>Plagiorchiida</taxon>
        <taxon>Echinostomata</taxon>
        <taxon>Echinostomatoidea</taxon>
        <taxon>Echinostomatidae</taxon>
        <taxon>Echinostoma</taxon>
    </lineage>
</organism>
<sequence length="86" mass="9810">MTGSRPVVVLWGAAFSCNKSLMEKNIRAILNIMLTTPLVLAGSILCKNLIRSLIVEKPYTTVARINTFQLERYSHLQRDQKRFNCL</sequence>
<dbReference type="Proteomes" id="UP000272942">
    <property type="component" value="Unassembled WGS sequence"/>
</dbReference>
<name>A0A3P8EID0_9TREM</name>
<dbReference type="AlphaFoldDB" id="A0A3P8EID0"/>
<reference evidence="1 2" key="1">
    <citation type="submission" date="2018-11" db="EMBL/GenBank/DDBJ databases">
        <authorList>
            <consortium name="Pathogen Informatics"/>
        </authorList>
    </citation>
    <scope>NUCLEOTIDE SEQUENCE [LARGE SCALE GENOMIC DNA]</scope>
    <source>
        <strain evidence="1 2">Egypt</strain>
    </source>
</reference>
<accession>A0A3P8EID0</accession>
<gene>
    <name evidence="1" type="ORF">ECPE_LOCUS1663</name>
</gene>
<dbReference type="PROSITE" id="PS51257">
    <property type="entry name" value="PROKAR_LIPOPROTEIN"/>
    <property type="match status" value="1"/>
</dbReference>